<feature type="region of interest" description="Disordered" evidence="3">
    <location>
        <begin position="2224"/>
        <end position="2262"/>
    </location>
</feature>
<protein>
    <submittedName>
        <fullName evidence="7">Uncharacterized protein LOC128355346</fullName>
    </submittedName>
</protein>
<keyword evidence="2" id="KW-0175">Coiled coil</keyword>
<feature type="region of interest" description="Disordered" evidence="3">
    <location>
        <begin position="316"/>
        <end position="335"/>
    </location>
</feature>
<feature type="domain" description="TASOR alpha/beta" evidence="5">
    <location>
        <begin position="1517"/>
        <end position="1612"/>
    </location>
</feature>
<dbReference type="GO" id="GO:0045814">
    <property type="term" value="P:negative regulation of gene expression, epigenetic"/>
    <property type="evidence" value="ECO:0007669"/>
    <property type="project" value="InterPro"/>
</dbReference>
<sequence length="2273" mass="249648">MTGVGPLEGSRMDDRDSAARPRRRRSRMVSTTAAAAEDHGASESDDVIEVVDFLSPRETHPGADRPSAADRRNSALQANVHHRHMPMEPLKFHIPRKTKEKRALFQYVSTESREYEDMMTILTSSYVDTNSAGCFTYCKPRLVHSELQEKEFVEKRKEMKADGRTDKELEESYCFLLSDAIKLPLLCEKGLFVGQSWLTVLGHPSKGVYLSRYSDLLQVNHFTPGATWEIIIFKVMKGKVKSIYENMKNLIDPTPRFDSHLSKNASKVTSLNSFRAFELTQQYFYEYEFDELRQRPRQVCPYAVVSFQFKGKDSPLPSKPLAPIRSNSQSAEQSKEQTQFTVWTGDLVKGDRVLYQIALRSFSPPFLPHRLPEKLEIGWLMRLDKVTELLPSDLFSYNLYKSSHIVVKSGHCCSLLEVIDRSRSMNSVIKLLQELEMKRVVLVTPLSEKGFLFLLSSVQMATPNEREENWKRCLQALFIFPESRDLANATSRCASSSHDATESGSTVMPRLNQFIPALHHALVKARANPPPELSAGVERQAREYLIGQNDGKVRQYPMGEYDSKLDEDGKLFPAPKHHRLNMDGYLHSYLYSPALYMLSVARARQMVEAQCVPKEPQEVKPRKSCGGQREAMGNEATSNTRDRPTKEKMQQLLDLILTCKRNAENEVKREEGRDGGLKVPGRKRKLEQETAERALKFLKASQEPRGSEQIAVEGSQVLAPPGSLASVIGSVGLKDTDLRDGSELATKLLNLLTGLNQAATGTANQSPSEVQEESQRESCPFDRLATKLGLPTNCDIDLRKQEELEEQTAGSVSSLEGFSPGSHSGEMMNHHGAAGRGGGGGGGGLGRRTGGFQEEEEQWMIPWVLIPITGVCSKRYTQRDRNIPQDPRFHHLATATAITTSTKPPRKSPTPSPVPSPPPSPSLCPSPDPSPPPSPSQCPSPEPSPPPSPSHPPLSPSQCPSPQPSPPTSPSQCPSPQPSPHPSPSQCPTQQPSHPPPSSLCPSVQLSPPPSPSRCQSPESNELSPLNKDRSRANEERLAPTASREFAGISKDREEKPQGKEKKNGEPSISASNQPFIPPVSERRTSCLPSLPEREVEDADKREMGKVKDTQTKLLGERKETQVEKVCKRGEDEVKEGKQDEVEVVDMICEESSDKEQKGDSKELVGGSSFSLSTSSPSARPLRDIDSIVDKHLGDFSSELQLLLQEESVYYSCPQSPHSTSNTEISAPKQTFPNTSISQFSQYVSFYHTCPPVQDYVSSLQDSIDCMMTEFDGWQSSKPDTRRTETDATLANNVSAFVAGIRAGNAKTGSDDEASAPCGELTAAGVGASVSVTPALSKGSEGWRPDSITKQVPDAANNRNPPTSNVTLSVPTSASGCSQEPANTAVLHPPPNKSSKCHWTPQQSHSTLEINRTVSHNVRQTPHNSTNLAVHIHSGIEAGSSLAGAKREVTIPGFSSVSKPSAESSPPSERVSSPASGPLTRPGTSPAPPVTALSSLISQLQPEVFNSLVEIIKDVKRNSLQFYLHSTEPEDQVYEDVREYLLKQGNVEQSPVAFMNQENSDNKLLVVIKNKDIAGHIHKVPGLMSLKRRSSVVFVGIDTLDDIRNNSYNELFVSGGCIVSDEFLLNPDFISPDRLASLLMFLEKHSSLDSVWRWRVHCKTHKKLKEQARFRRDAANLLDILSVYQKRQVVEFLPYHHCDMMNHLSSDLDCLIELQARYTQYRHTIFLTDHHFEKFPAYSSSGIIVASIEEILHNFTKLVGYHDIKDKQPIIDNLIAPKGVIKQRSDGDCVSGSERSPSIFPEHIHPLSSGEQAQHLLQQPGSSLPHPPHLSDQLVPEASCKEGMPNHSDTDLEILQMAISQLRAERQAQQQQLQKQFDAQADFSINPCKIFLPCPVRTDGSQFPPSTQAVLSDSVQINPGRKAVAATLELIHSKLQTEQGEEQRREHRDGTKPPTEGQRKGGEAGGQRGDTPVRVVGSSGRNQGPSNSDISSSVRTSTTSSNQNTAAAPSGQTDSTSYEREKADQRGECALSKAAKDGAMSSSSTSCPLEGDISRDTQSGQEPPVRGEGSTPGYGGTVASRSAQVKGSITMVTDQKDNPNQPAQPGPQPIQQPQHLQQLSQQQQPSEQIRQSASYPPPPLYSQQWLGDGLLHRPHLPLPPPPMPRPLAPHGRARGLLGTPPVWSGGLGPRRGTLVWGFQRTGRDVTGSALLGDYHTPAEAEIQGCDAPYDVPGSGSEEDFPSKAAPPNLETSRGTLSSKFPPSVTVKAFGGKY</sequence>
<feature type="domain" description="TASOR pseudo-PARP" evidence="4">
    <location>
        <begin position="158"/>
        <end position="301"/>
    </location>
</feature>
<dbReference type="Pfam" id="PF24630">
    <property type="entry name" value="PIN_TASOR"/>
    <property type="match status" value="1"/>
</dbReference>
<feature type="compositionally biased region" description="Basic and acidic residues" evidence="3">
    <location>
        <begin position="1152"/>
        <end position="1163"/>
    </location>
</feature>
<dbReference type="GO" id="GO:0005654">
    <property type="term" value="C:nucleoplasm"/>
    <property type="evidence" value="ECO:0007669"/>
    <property type="project" value="TreeGrafter"/>
</dbReference>
<reference evidence="7 8" key="1">
    <citation type="submission" date="2024-01" db="EMBL/GenBank/DDBJ databases">
        <authorList>
            <person name="Alioto T."/>
            <person name="Alioto T."/>
            <person name="Gomez Garrido J."/>
        </authorList>
    </citation>
    <scope>NUCLEOTIDE SEQUENCE [LARGE SCALE GENOMIC DNA]</scope>
</reference>
<dbReference type="InterPro" id="IPR046432">
    <property type="entry name" value="TASOR"/>
</dbReference>
<dbReference type="InterPro" id="IPR056243">
    <property type="entry name" value="TASOR_ab_dom"/>
</dbReference>
<evidence type="ECO:0000259" key="6">
    <source>
        <dbReference type="Pfam" id="PF24630"/>
    </source>
</evidence>
<feature type="region of interest" description="Disordered" evidence="3">
    <location>
        <begin position="1454"/>
        <end position="1490"/>
    </location>
</feature>
<feature type="compositionally biased region" description="Basic and acidic residues" evidence="3">
    <location>
        <begin position="1099"/>
        <end position="1116"/>
    </location>
</feature>
<dbReference type="InterPro" id="IPR056242">
    <property type="entry name" value="PIN_TASOR"/>
</dbReference>
<dbReference type="GO" id="GO:0097355">
    <property type="term" value="P:protein localization to heterochromatin"/>
    <property type="evidence" value="ECO:0007669"/>
    <property type="project" value="TreeGrafter"/>
</dbReference>
<feature type="compositionally biased region" description="Basic and acidic residues" evidence="3">
    <location>
        <begin position="10"/>
        <end position="19"/>
    </location>
</feature>
<feature type="compositionally biased region" description="Low complexity" evidence="3">
    <location>
        <begin position="2111"/>
        <end position="2131"/>
    </location>
</feature>
<feature type="compositionally biased region" description="Polar residues" evidence="3">
    <location>
        <begin position="1357"/>
        <end position="1382"/>
    </location>
</feature>
<comment type="caution">
    <text evidence="7">The sequence shown here is derived from an EMBL/GenBank/DDBJ whole genome shotgun (WGS) entry which is preliminary data.</text>
</comment>
<dbReference type="Proteomes" id="UP001314229">
    <property type="component" value="Unassembled WGS sequence"/>
</dbReference>
<feature type="region of interest" description="Disordered" evidence="3">
    <location>
        <begin position="2093"/>
        <end position="2141"/>
    </location>
</feature>
<keyword evidence="8" id="KW-1185">Reference proteome</keyword>
<feature type="region of interest" description="Disordered" evidence="3">
    <location>
        <begin position="760"/>
        <end position="784"/>
    </location>
</feature>
<evidence type="ECO:0000259" key="4">
    <source>
        <dbReference type="Pfam" id="PF12509"/>
    </source>
</evidence>
<feature type="compositionally biased region" description="Polar residues" evidence="3">
    <location>
        <begin position="325"/>
        <end position="335"/>
    </location>
</feature>
<dbReference type="Pfam" id="PF12509">
    <property type="entry name" value="DUF3715"/>
    <property type="match status" value="1"/>
</dbReference>
<accession>A0AAV1NPF0</accession>
<comment type="similarity">
    <text evidence="1">Belongs to the TASOR family.</text>
</comment>
<evidence type="ECO:0000256" key="1">
    <source>
        <dbReference type="ARBA" id="ARBA00008058"/>
    </source>
</evidence>
<feature type="region of interest" description="Disordered" evidence="3">
    <location>
        <begin position="618"/>
        <end position="646"/>
    </location>
</feature>
<name>A0AAV1NPF0_SCOSC</name>
<feature type="region of interest" description="Disordered" evidence="3">
    <location>
        <begin position="1"/>
        <end position="45"/>
    </location>
</feature>
<dbReference type="PANTHER" id="PTHR16207:SF1">
    <property type="entry name" value="PROTEIN TASOR"/>
    <property type="match status" value="1"/>
</dbReference>
<dbReference type="Pfam" id="PF23314">
    <property type="entry name" value="TASOR_alpha-beta"/>
    <property type="match status" value="1"/>
</dbReference>
<dbReference type="EMBL" id="CAWUFR010000047">
    <property type="protein sequence ID" value="CAK6960858.1"/>
    <property type="molecule type" value="Genomic_DNA"/>
</dbReference>
<dbReference type="GO" id="GO:0003682">
    <property type="term" value="F:chromatin binding"/>
    <property type="evidence" value="ECO:0007669"/>
    <property type="project" value="TreeGrafter"/>
</dbReference>
<feature type="region of interest" description="Disordered" evidence="3">
    <location>
        <begin position="896"/>
        <end position="1116"/>
    </location>
</feature>
<evidence type="ECO:0000256" key="2">
    <source>
        <dbReference type="SAM" id="Coils"/>
    </source>
</evidence>
<dbReference type="PANTHER" id="PTHR16207">
    <property type="entry name" value="SET DOMAIN-CONTAINING PROTEIN"/>
    <property type="match status" value="1"/>
</dbReference>
<feature type="compositionally biased region" description="Gly residues" evidence="3">
    <location>
        <begin position="834"/>
        <end position="849"/>
    </location>
</feature>
<feature type="compositionally biased region" description="Basic and acidic residues" evidence="3">
    <location>
        <begin position="1027"/>
        <end position="1038"/>
    </location>
</feature>
<evidence type="ECO:0000313" key="8">
    <source>
        <dbReference type="Proteomes" id="UP001314229"/>
    </source>
</evidence>
<feature type="coiled-coil region" evidence="2">
    <location>
        <begin position="1852"/>
        <end position="1879"/>
    </location>
</feature>
<evidence type="ECO:0000313" key="7">
    <source>
        <dbReference type="EMBL" id="CAK6960858.1"/>
    </source>
</evidence>
<feature type="region of interest" description="Disordered" evidence="3">
    <location>
        <begin position="803"/>
        <end position="850"/>
    </location>
</feature>
<feature type="compositionally biased region" description="Low complexity" evidence="3">
    <location>
        <begin position="1986"/>
        <end position="2010"/>
    </location>
</feature>
<feature type="domain" description="TASOR PIN" evidence="6">
    <location>
        <begin position="1616"/>
        <end position="1757"/>
    </location>
</feature>
<feature type="compositionally biased region" description="Pro residues" evidence="3">
    <location>
        <begin position="907"/>
        <end position="985"/>
    </location>
</feature>
<dbReference type="InterPro" id="IPR022188">
    <property type="entry name" value="TASOR_DUF3715"/>
</dbReference>
<organism evidence="7 8">
    <name type="scientific">Scomber scombrus</name>
    <name type="common">Atlantic mackerel</name>
    <name type="synonym">Scomber vernalis</name>
    <dbReference type="NCBI Taxonomy" id="13677"/>
    <lineage>
        <taxon>Eukaryota</taxon>
        <taxon>Metazoa</taxon>
        <taxon>Chordata</taxon>
        <taxon>Craniata</taxon>
        <taxon>Vertebrata</taxon>
        <taxon>Euteleostomi</taxon>
        <taxon>Actinopterygii</taxon>
        <taxon>Neopterygii</taxon>
        <taxon>Teleostei</taxon>
        <taxon>Neoteleostei</taxon>
        <taxon>Acanthomorphata</taxon>
        <taxon>Pelagiaria</taxon>
        <taxon>Scombriformes</taxon>
        <taxon>Scombridae</taxon>
        <taxon>Scomber</taxon>
    </lineage>
</organism>
<feature type="region of interest" description="Disordered" evidence="3">
    <location>
        <begin position="1935"/>
        <end position="2079"/>
    </location>
</feature>
<evidence type="ECO:0000256" key="3">
    <source>
        <dbReference type="SAM" id="MobiDB-lite"/>
    </source>
</evidence>
<feature type="compositionally biased region" description="Basic and acidic residues" evidence="3">
    <location>
        <begin position="2017"/>
        <end position="2027"/>
    </location>
</feature>
<feature type="compositionally biased region" description="Low complexity" evidence="3">
    <location>
        <begin position="1455"/>
        <end position="1476"/>
    </location>
</feature>
<feature type="compositionally biased region" description="Low complexity" evidence="3">
    <location>
        <begin position="1168"/>
        <end position="1178"/>
    </location>
</feature>
<dbReference type="GO" id="GO:0000792">
    <property type="term" value="C:heterochromatin"/>
    <property type="evidence" value="ECO:0007669"/>
    <property type="project" value="TreeGrafter"/>
</dbReference>
<feature type="compositionally biased region" description="Polar residues" evidence="3">
    <location>
        <begin position="2249"/>
        <end position="2260"/>
    </location>
</feature>
<proteinExistence type="inferred from homology"/>
<feature type="compositionally biased region" description="Basic and acidic residues" evidence="3">
    <location>
        <begin position="1050"/>
        <end position="1065"/>
    </location>
</feature>
<gene>
    <name evidence="7" type="ORF">FSCOSCO3_A002178</name>
</gene>
<feature type="region of interest" description="Disordered" evidence="3">
    <location>
        <begin position="1336"/>
        <end position="1406"/>
    </location>
</feature>
<feature type="compositionally biased region" description="Basic and acidic residues" evidence="3">
    <location>
        <begin position="1941"/>
        <end position="1962"/>
    </location>
</feature>
<feature type="region of interest" description="Disordered" evidence="3">
    <location>
        <begin position="1151"/>
        <end position="1180"/>
    </location>
</feature>
<evidence type="ECO:0000259" key="5">
    <source>
        <dbReference type="Pfam" id="PF23314"/>
    </source>
</evidence>
<dbReference type="CDD" id="cd22569">
    <property type="entry name" value="TASOR_PBD"/>
    <property type="match status" value="1"/>
</dbReference>